<evidence type="ECO:0000256" key="4">
    <source>
        <dbReference type="ARBA" id="ARBA00022833"/>
    </source>
</evidence>
<keyword evidence="2" id="KW-0479">Metal-binding</keyword>
<gene>
    <name evidence="5" type="ORF">ACFQE1_02835</name>
</gene>
<sequence>MTWEEAESAFETADYVVLPCGSTEQHSLHLPTSVDTLRSSHLSDELAERAPAHGLDLLVLPPLPYGYSEHHLPFAGTITLDADTYQEVVVDIGRSVKEHGADRFLITNFHAGNIEPHKLAIDRLQRDHDLPTRYVNWTDFAREELEERFGDEWGHAGQHETSVIEHYRPELVREEKKQPQTMRAPADSECFRYFDDLTVEGGLGDPTESDPAFVADVIRETTDKILGDLRDGE</sequence>
<protein>
    <submittedName>
        <fullName evidence="5">Creatininase family protein</fullName>
    </submittedName>
</protein>
<evidence type="ECO:0000313" key="5">
    <source>
        <dbReference type="EMBL" id="MFC6723347.1"/>
    </source>
</evidence>
<dbReference type="SUPFAM" id="SSF102215">
    <property type="entry name" value="Creatininase"/>
    <property type="match status" value="1"/>
</dbReference>
<reference evidence="5 6" key="1">
    <citation type="journal article" date="2019" name="Int. J. Syst. Evol. Microbiol.">
        <title>The Global Catalogue of Microorganisms (GCM) 10K type strain sequencing project: providing services to taxonomists for standard genome sequencing and annotation.</title>
        <authorList>
            <consortium name="The Broad Institute Genomics Platform"/>
            <consortium name="The Broad Institute Genome Sequencing Center for Infectious Disease"/>
            <person name="Wu L."/>
            <person name="Ma J."/>
        </authorList>
    </citation>
    <scope>NUCLEOTIDE SEQUENCE [LARGE SCALE GENOMIC DNA]</scope>
    <source>
        <strain evidence="5 6">NBRC 111368</strain>
    </source>
</reference>
<evidence type="ECO:0000256" key="2">
    <source>
        <dbReference type="ARBA" id="ARBA00022723"/>
    </source>
</evidence>
<organism evidence="5 6">
    <name type="scientific">Halobium palmae</name>
    <dbReference type="NCBI Taxonomy" id="1776492"/>
    <lineage>
        <taxon>Archaea</taxon>
        <taxon>Methanobacteriati</taxon>
        <taxon>Methanobacteriota</taxon>
        <taxon>Stenosarchaea group</taxon>
        <taxon>Halobacteria</taxon>
        <taxon>Halobacteriales</taxon>
        <taxon>Haloferacaceae</taxon>
        <taxon>Halobium</taxon>
    </lineage>
</organism>
<evidence type="ECO:0000256" key="1">
    <source>
        <dbReference type="ARBA" id="ARBA00001947"/>
    </source>
</evidence>
<dbReference type="Pfam" id="PF02633">
    <property type="entry name" value="Creatininase"/>
    <property type="match status" value="1"/>
</dbReference>
<name>A0ABD5RVW8_9EURY</name>
<dbReference type="InterPro" id="IPR024087">
    <property type="entry name" value="Creatininase-like_sf"/>
</dbReference>
<dbReference type="GO" id="GO:0016787">
    <property type="term" value="F:hydrolase activity"/>
    <property type="evidence" value="ECO:0007669"/>
    <property type="project" value="UniProtKB-KW"/>
</dbReference>
<evidence type="ECO:0000256" key="3">
    <source>
        <dbReference type="ARBA" id="ARBA00022801"/>
    </source>
</evidence>
<comment type="caution">
    <text evidence="5">The sequence shown here is derived from an EMBL/GenBank/DDBJ whole genome shotgun (WGS) entry which is preliminary data.</text>
</comment>
<accession>A0ABD5RVW8</accession>
<dbReference type="EMBL" id="JBHSWU010000012">
    <property type="protein sequence ID" value="MFC6723347.1"/>
    <property type="molecule type" value="Genomic_DNA"/>
</dbReference>
<dbReference type="InterPro" id="IPR003785">
    <property type="entry name" value="Creatininase/forma_Hydrolase"/>
</dbReference>
<evidence type="ECO:0000313" key="6">
    <source>
        <dbReference type="Proteomes" id="UP001596328"/>
    </source>
</evidence>
<keyword evidence="3" id="KW-0378">Hydrolase</keyword>
<dbReference type="Proteomes" id="UP001596328">
    <property type="component" value="Unassembled WGS sequence"/>
</dbReference>
<keyword evidence="6" id="KW-1185">Reference proteome</keyword>
<dbReference type="PANTHER" id="PTHR35005">
    <property type="entry name" value="3-DEHYDRO-SCYLLO-INOSOSE HYDROLASE"/>
    <property type="match status" value="1"/>
</dbReference>
<comment type="cofactor">
    <cofactor evidence="1">
        <name>Zn(2+)</name>
        <dbReference type="ChEBI" id="CHEBI:29105"/>
    </cofactor>
</comment>
<proteinExistence type="predicted"/>
<keyword evidence="4" id="KW-0862">Zinc</keyword>
<dbReference type="PANTHER" id="PTHR35005:SF1">
    <property type="entry name" value="2-AMINO-5-FORMYLAMINO-6-RIBOSYLAMINOPYRIMIDIN-4(3H)-ONE 5'-MONOPHOSPHATE DEFORMYLASE"/>
    <property type="match status" value="1"/>
</dbReference>
<dbReference type="GO" id="GO:0046872">
    <property type="term" value="F:metal ion binding"/>
    <property type="evidence" value="ECO:0007669"/>
    <property type="project" value="UniProtKB-KW"/>
</dbReference>
<dbReference type="AlphaFoldDB" id="A0ABD5RVW8"/>
<dbReference type="Gene3D" id="3.40.50.10310">
    <property type="entry name" value="Creatininase"/>
    <property type="match status" value="1"/>
</dbReference>